<dbReference type="EMBL" id="HACA01031748">
    <property type="protein sequence ID" value="CDW49109.1"/>
    <property type="molecule type" value="Transcribed_RNA"/>
</dbReference>
<proteinExistence type="predicted"/>
<dbReference type="AlphaFoldDB" id="A0A0K2VF71"/>
<accession>A0A0K2VF71</accession>
<evidence type="ECO:0000313" key="1">
    <source>
        <dbReference type="EMBL" id="CDW49109.1"/>
    </source>
</evidence>
<name>A0A0K2VF71_LEPSM</name>
<sequence length="118" mass="13684">MNEHGVFTPSMLLSYSDFKVNRFPNCWSKYIIYQKYVQSCQDITSVFFLWTFIKAKVSQPLVGADFLRSFDLLPDLLHRRLVYTSDFTSIPCKTSNISRSTYLRSVSIASDKYGKLLS</sequence>
<organism evidence="1">
    <name type="scientific">Lepeophtheirus salmonis</name>
    <name type="common">Salmon louse</name>
    <name type="synonym">Caligus salmonis</name>
    <dbReference type="NCBI Taxonomy" id="72036"/>
    <lineage>
        <taxon>Eukaryota</taxon>
        <taxon>Metazoa</taxon>
        <taxon>Ecdysozoa</taxon>
        <taxon>Arthropoda</taxon>
        <taxon>Crustacea</taxon>
        <taxon>Multicrustacea</taxon>
        <taxon>Hexanauplia</taxon>
        <taxon>Copepoda</taxon>
        <taxon>Siphonostomatoida</taxon>
        <taxon>Caligidae</taxon>
        <taxon>Lepeophtheirus</taxon>
    </lineage>
</organism>
<protein>
    <submittedName>
        <fullName evidence="1">Uncharacterized protein</fullName>
    </submittedName>
</protein>
<reference evidence="1" key="1">
    <citation type="submission" date="2014-05" db="EMBL/GenBank/DDBJ databases">
        <authorList>
            <person name="Chronopoulou M."/>
        </authorList>
    </citation>
    <scope>NUCLEOTIDE SEQUENCE</scope>
    <source>
        <tissue evidence="1">Whole organism</tissue>
    </source>
</reference>